<name>A0A1F8DXT9_9BACT</name>
<dbReference type="EMBL" id="MGIT01000002">
    <property type="protein sequence ID" value="OGM92889.1"/>
    <property type="molecule type" value="Genomic_DNA"/>
</dbReference>
<evidence type="ECO:0000256" key="2">
    <source>
        <dbReference type="ARBA" id="ARBA00022980"/>
    </source>
</evidence>
<dbReference type="GO" id="GO:0003735">
    <property type="term" value="F:structural constituent of ribosome"/>
    <property type="evidence" value="ECO:0007669"/>
    <property type="project" value="InterPro"/>
</dbReference>
<dbReference type="NCBIfam" id="TIGR01071">
    <property type="entry name" value="rplO_bact"/>
    <property type="match status" value="1"/>
</dbReference>
<protein>
    <recommendedName>
        <fullName evidence="4">Large ribosomal subunit protein uL15</fullName>
    </recommendedName>
</protein>
<evidence type="ECO:0000256" key="4">
    <source>
        <dbReference type="HAMAP-Rule" id="MF_01341"/>
    </source>
</evidence>
<dbReference type="Pfam" id="PF00828">
    <property type="entry name" value="Ribosomal_L27A"/>
    <property type="match status" value="1"/>
</dbReference>
<dbReference type="AlphaFoldDB" id="A0A1F8DXT9"/>
<dbReference type="InterPro" id="IPR036227">
    <property type="entry name" value="Ribosomal_uL15/eL18_sf"/>
</dbReference>
<dbReference type="InterPro" id="IPR021131">
    <property type="entry name" value="Ribosomal_uL15/eL18"/>
</dbReference>
<comment type="function">
    <text evidence="4">Binds to the 23S rRNA.</text>
</comment>
<keyword evidence="4" id="KW-0694">RNA-binding</keyword>
<comment type="subunit">
    <text evidence="4">Part of the 50S ribosomal subunit.</text>
</comment>
<evidence type="ECO:0000256" key="6">
    <source>
        <dbReference type="SAM" id="MobiDB-lite"/>
    </source>
</evidence>
<sequence>MQLHEIAPLHPGKTKKRVGRGGKRGDNSGTGHKGQKSRAGHKMNPALHEMLIRIPKLRGFKNKPLFGKSMGINIGAIDAKMTDSVVTLETLVAAGLVRKSQTDIKVLGTGEVTKKLNVKGLPVSKAAKEKIEAKGGTVEAPTVKPAVKKGV</sequence>
<dbReference type="HAMAP" id="MF_01341">
    <property type="entry name" value="Ribosomal_uL15"/>
    <property type="match status" value="1"/>
</dbReference>
<evidence type="ECO:0000256" key="5">
    <source>
        <dbReference type="RuleBase" id="RU003888"/>
    </source>
</evidence>
<dbReference type="InterPro" id="IPR005749">
    <property type="entry name" value="Ribosomal_uL15_bac-type"/>
</dbReference>
<evidence type="ECO:0000313" key="8">
    <source>
        <dbReference type="EMBL" id="OGM92889.1"/>
    </source>
</evidence>
<evidence type="ECO:0000256" key="3">
    <source>
        <dbReference type="ARBA" id="ARBA00023274"/>
    </source>
</evidence>
<gene>
    <name evidence="4" type="primary">rplO</name>
    <name evidence="8" type="ORF">A2372_03510</name>
</gene>
<feature type="domain" description="Large ribosomal subunit protein uL15/eL18" evidence="7">
    <location>
        <begin position="78"/>
        <end position="139"/>
    </location>
</feature>
<comment type="similarity">
    <text evidence="1 4 5">Belongs to the universal ribosomal protein uL15 family.</text>
</comment>
<reference evidence="8 9" key="1">
    <citation type="journal article" date="2016" name="Nat. Commun.">
        <title>Thousands of microbial genomes shed light on interconnected biogeochemical processes in an aquifer system.</title>
        <authorList>
            <person name="Anantharaman K."/>
            <person name="Brown C.T."/>
            <person name="Hug L.A."/>
            <person name="Sharon I."/>
            <person name="Castelle C.J."/>
            <person name="Probst A.J."/>
            <person name="Thomas B.C."/>
            <person name="Singh A."/>
            <person name="Wilkins M.J."/>
            <person name="Karaoz U."/>
            <person name="Brodie E.L."/>
            <person name="Williams K.H."/>
            <person name="Hubbard S.S."/>
            <person name="Banfield J.F."/>
        </authorList>
    </citation>
    <scope>NUCLEOTIDE SEQUENCE [LARGE SCALE GENOMIC DNA]</scope>
</reference>
<keyword evidence="2 4" id="KW-0689">Ribosomal protein</keyword>
<dbReference type="GO" id="GO:0019843">
    <property type="term" value="F:rRNA binding"/>
    <property type="evidence" value="ECO:0007669"/>
    <property type="project" value="UniProtKB-UniRule"/>
</dbReference>
<evidence type="ECO:0000313" key="9">
    <source>
        <dbReference type="Proteomes" id="UP000176422"/>
    </source>
</evidence>
<keyword evidence="4" id="KW-0699">rRNA-binding</keyword>
<dbReference type="GO" id="GO:0006412">
    <property type="term" value="P:translation"/>
    <property type="evidence" value="ECO:0007669"/>
    <property type="project" value="UniProtKB-UniRule"/>
</dbReference>
<evidence type="ECO:0000259" key="7">
    <source>
        <dbReference type="Pfam" id="PF00828"/>
    </source>
</evidence>
<dbReference type="PANTHER" id="PTHR12934:SF11">
    <property type="entry name" value="LARGE RIBOSOMAL SUBUNIT PROTEIN UL15M"/>
    <property type="match status" value="1"/>
</dbReference>
<accession>A0A1F8DXT9</accession>
<organism evidence="8 9">
    <name type="scientific">Candidatus Wolfebacteria bacterium RIFOXYB1_FULL_54_12</name>
    <dbReference type="NCBI Taxonomy" id="1802559"/>
    <lineage>
        <taxon>Bacteria</taxon>
        <taxon>Candidatus Wolfeibacteriota</taxon>
    </lineage>
</organism>
<dbReference type="STRING" id="1802559.A2372_03510"/>
<dbReference type="Proteomes" id="UP000176422">
    <property type="component" value="Unassembled WGS sequence"/>
</dbReference>
<proteinExistence type="inferred from homology"/>
<dbReference type="InterPro" id="IPR001196">
    <property type="entry name" value="Ribosomal_uL15_CS"/>
</dbReference>
<dbReference type="PROSITE" id="PS00475">
    <property type="entry name" value="RIBOSOMAL_L15"/>
    <property type="match status" value="1"/>
</dbReference>
<dbReference type="PANTHER" id="PTHR12934">
    <property type="entry name" value="50S RIBOSOMAL PROTEIN L15"/>
    <property type="match status" value="1"/>
</dbReference>
<keyword evidence="3 4" id="KW-0687">Ribonucleoprotein</keyword>
<dbReference type="InterPro" id="IPR030878">
    <property type="entry name" value="Ribosomal_uL15"/>
</dbReference>
<comment type="caution">
    <text evidence="8">The sequence shown here is derived from an EMBL/GenBank/DDBJ whole genome shotgun (WGS) entry which is preliminary data.</text>
</comment>
<evidence type="ECO:0000256" key="1">
    <source>
        <dbReference type="ARBA" id="ARBA00007320"/>
    </source>
</evidence>
<dbReference type="SUPFAM" id="SSF52080">
    <property type="entry name" value="Ribosomal proteins L15p and L18e"/>
    <property type="match status" value="1"/>
</dbReference>
<feature type="region of interest" description="Disordered" evidence="6">
    <location>
        <begin position="1"/>
        <end position="44"/>
    </location>
</feature>
<dbReference type="GO" id="GO:0022625">
    <property type="term" value="C:cytosolic large ribosomal subunit"/>
    <property type="evidence" value="ECO:0007669"/>
    <property type="project" value="TreeGrafter"/>
</dbReference>
<feature type="compositionally biased region" description="Basic residues" evidence="6">
    <location>
        <begin position="12"/>
        <end position="22"/>
    </location>
</feature>
<dbReference type="Gene3D" id="3.100.10.10">
    <property type="match status" value="1"/>
</dbReference>